<dbReference type="OrthoDB" id="9807606at2"/>
<evidence type="ECO:0000313" key="3">
    <source>
        <dbReference type="EMBL" id="TCV12886.1"/>
    </source>
</evidence>
<comment type="similarity">
    <text evidence="1 2">Belongs to the enoyl-CoA hydratase/isomerase family.</text>
</comment>
<dbReference type="SUPFAM" id="SSF52096">
    <property type="entry name" value="ClpP/crotonase"/>
    <property type="match status" value="1"/>
</dbReference>
<sequence length="256" mass="29086">MNFIKANTEDHIYHIMLDRGKSNAMHMEMIQELIEAIDYAASDPAVEGLILTGKEHFFTSGLDLITLYSYDESQIQEFWKLFILLIKKLIAFPKPAVSAITGHSPAGGCVLALCCDYRIMAEGEFIIGLNEVPVGIIVPRNIFQLYGFWIGQGNAYRSLLEGKLFKPTEALALGLIDEVVPFNRIQHTALKKIKAFTQYEKNTWRSSKLNFRKELIAEFSVDQTEVINQVLDQWWHPSTRSIMKTIIDNLTQKGAD</sequence>
<dbReference type="PROSITE" id="PS00166">
    <property type="entry name" value="ENOYL_COA_HYDRATASE"/>
    <property type="match status" value="1"/>
</dbReference>
<dbReference type="CDD" id="cd06558">
    <property type="entry name" value="crotonase-like"/>
    <property type="match status" value="1"/>
</dbReference>
<name>A0A4R3VST5_9SPHI</name>
<dbReference type="RefSeq" id="WP_132777735.1">
    <property type="nucleotide sequence ID" value="NZ_SMBZ01000021.1"/>
</dbReference>
<keyword evidence="4" id="KW-1185">Reference proteome</keyword>
<evidence type="ECO:0000256" key="1">
    <source>
        <dbReference type="ARBA" id="ARBA00005254"/>
    </source>
</evidence>
<dbReference type="Gene3D" id="3.90.226.10">
    <property type="entry name" value="2-enoyl-CoA Hydratase, Chain A, domain 1"/>
    <property type="match status" value="1"/>
</dbReference>
<dbReference type="Proteomes" id="UP000295197">
    <property type="component" value="Unassembled WGS sequence"/>
</dbReference>
<evidence type="ECO:0000256" key="2">
    <source>
        <dbReference type="RuleBase" id="RU003707"/>
    </source>
</evidence>
<dbReference type="GO" id="GO:0003824">
    <property type="term" value="F:catalytic activity"/>
    <property type="evidence" value="ECO:0007669"/>
    <property type="project" value="InterPro"/>
</dbReference>
<evidence type="ECO:0000313" key="4">
    <source>
        <dbReference type="Proteomes" id="UP000295197"/>
    </source>
</evidence>
<dbReference type="AlphaFoldDB" id="A0A4R3VST5"/>
<dbReference type="GO" id="GO:0006635">
    <property type="term" value="P:fatty acid beta-oxidation"/>
    <property type="evidence" value="ECO:0007669"/>
    <property type="project" value="TreeGrafter"/>
</dbReference>
<dbReference type="EMBL" id="SMBZ01000021">
    <property type="protein sequence ID" value="TCV12886.1"/>
    <property type="molecule type" value="Genomic_DNA"/>
</dbReference>
<protein>
    <submittedName>
        <fullName evidence="3">Enoyl-CoA hydratase/carnithine racemase</fullName>
    </submittedName>
</protein>
<dbReference type="PANTHER" id="PTHR11941">
    <property type="entry name" value="ENOYL-COA HYDRATASE-RELATED"/>
    <property type="match status" value="1"/>
</dbReference>
<proteinExistence type="inferred from homology"/>
<gene>
    <name evidence="3" type="ORF">EDC17_10212</name>
</gene>
<dbReference type="InterPro" id="IPR001753">
    <property type="entry name" value="Enoyl-CoA_hydra/iso"/>
</dbReference>
<dbReference type="Pfam" id="PF00378">
    <property type="entry name" value="ECH_1"/>
    <property type="match status" value="1"/>
</dbReference>
<accession>A0A4R3VST5</accession>
<comment type="caution">
    <text evidence="3">The sequence shown here is derived from an EMBL/GenBank/DDBJ whole genome shotgun (WGS) entry which is preliminary data.</text>
</comment>
<dbReference type="PANTHER" id="PTHR11941:SF45">
    <property type="entry name" value="ENOYL-COA DELTA ISOMERASE 1, MITOCHONDRIAL"/>
    <property type="match status" value="1"/>
</dbReference>
<organism evidence="3 4">
    <name type="scientific">Sphingobacterium alimentarium</name>
    <dbReference type="NCBI Taxonomy" id="797292"/>
    <lineage>
        <taxon>Bacteria</taxon>
        <taxon>Pseudomonadati</taxon>
        <taxon>Bacteroidota</taxon>
        <taxon>Sphingobacteriia</taxon>
        <taxon>Sphingobacteriales</taxon>
        <taxon>Sphingobacteriaceae</taxon>
        <taxon>Sphingobacterium</taxon>
    </lineage>
</organism>
<reference evidence="3 4" key="1">
    <citation type="submission" date="2019-03" db="EMBL/GenBank/DDBJ databases">
        <title>Genomic Encyclopedia of Type Strains, Phase IV (KMG-IV): sequencing the most valuable type-strain genomes for metagenomic binning, comparative biology and taxonomic classification.</title>
        <authorList>
            <person name="Goeker M."/>
        </authorList>
    </citation>
    <scope>NUCLEOTIDE SEQUENCE [LARGE SCALE GENOMIC DNA]</scope>
    <source>
        <strain evidence="3 4">DSM 22362</strain>
    </source>
</reference>
<dbReference type="InterPro" id="IPR029045">
    <property type="entry name" value="ClpP/crotonase-like_dom_sf"/>
</dbReference>
<dbReference type="InterPro" id="IPR018376">
    <property type="entry name" value="Enoyl-CoA_hyd/isom_CS"/>
</dbReference>